<protein>
    <submittedName>
        <fullName evidence="1">Uncharacterized protein</fullName>
    </submittedName>
</protein>
<feature type="non-terminal residue" evidence="1">
    <location>
        <position position="95"/>
    </location>
</feature>
<dbReference type="AlphaFoldDB" id="A0AAD2H0W2"/>
<dbReference type="Proteomes" id="UP001295794">
    <property type="component" value="Unassembled WGS sequence"/>
</dbReference>
<comment type="caution">
    <text evidence="1">The sequence shown here is derived from an EMBL/GenBank/DDBJ whole genome shotgun (WGS) entry which is preliminary data.</text>
</comment>
<accession>A0AAD2H0W2</accession>
<organism evidence="1 2">
    <name type="scientific">Mycena citricolor</name>
    <dbReference type="NCBI Taxonomy" id="2018698"/>
    <lineage>
        <taxon>Eukaryota</taxon>
        <taxon>Fungi</taxon>
        <taxon>Dikarya</taxon>
        <taxon>Basidiomycota</taxon>
        <taxon>Agaricomycotina</taxon>
        <taxon>Agaricomycetes</taxon>
        <taxon>Agaricomycetidae</taxon>
        <taxon>Agaricales</taxon>
        <taxon>Marasmiineae</taxon>
        <taxon>Mycenaceae</taxon>
        <taxon>Mycena</taxon>
    </lineage>
</organism>
<name>A0AAD2H0W2_9AGAR</name>
<dbReference type="EMBL" id="CAVNYO010000105">
    <property type="protein sequence ID" value="CAK5266060.1"/>
    <property type="molecule type" value="Genomic_DNA"/>
</dbReference>
<evidence type="ECO:0000313" key="1">
    <source>
        <dbReference type="EMBL" id="CAK5266060.1"/>
    </source>
</evidence>
<proteinExistence type="predicted"/>
<keyword evidence="2" id="KW-1185">Reference proteome</keyword>
<gene>
    <name evidence="1" type="ORF">MYCIT1_LOCUS7550</name>
</gene>
<sequence>MLKRWNGSLSTRLLISVLHSFHWITSFRIVLPCAALSASTACEFGLKGARSIDSEGLSTSRSVSTRFDWPAEAPTASSESLLVPMGAIGRADGTR</sequence>
<evidence type="ECO:0000313" key="2">
    <source>
        <dbReference type="Proteomes" id="UP001295794"/>
    </source>
</evidence>
<reference evidence="1" key="1">
    <citation type="submission" date="2023-11" db="EMBL/GenBank/DDBJ databases">
        <authorList>
            <person name="De Vega J J."/>
            <person name="De Vega J J."/>
        </authorList>
    </citation>
    <scope>NUCLEOTIDE SEQUENCE</scope>
</reference>